<dbReference type="KEGG" id="bvi:Bcep1808_7700"/>
<name>A4JWB7_BURVG</name>
<proteinExistence type="predicted"/>
<evidence type="ECO:0008006" key="3">
    <source>
        <dbReference type="Google" id="ProtNLM"/>
    </source>
</evidence>
<dbReference type="SUPFAM" id="SSF52540">
    <property type="entry name" value="P-loop containing nucleoside triphosphate hydrolases"/>
    <property type="match status" value="1"/>
</dbReference>
<organism evidence="1 2">
    <name type="scientific">Burkholderia vietnamiensis (strain G4 / LMG 22486)</name>
    <name type="common">Burkholderia cepacia (strain R1808)</name>
    <dbReference type="NCBI Taxonomy" id="269482"/>
    <lineage>
        <taxon>Bacteria</taxon>
        <taxon>Pseudomonadati</taxon>
        <taxon>Pseudomonadota</taxon>
        <taxon>Betaproteobacteria</taxon>
        <taxon>Burkholderiales</taxon>
        <taxon>Burkholderiaceae</taxon>
        <taxon>Burkholderia</taxon>
        <taxon>Burkholderia cepacia complex</taxon>
    </lineage>
</organism>
<gene>
    <name evidence="1" type="ordered locus">Bcep1808_7700</name>
</gene>
<accession>A4JWB7</accession>
<dbReference type="EMBL" id="CP000621">
    <property type="protein sequence ID" value="ABO60570.1"/>
    <property type="molecule type" value="Genomic_DNA"/>
</dbReference>
<evidence type="ECO:0000313" key="1">
    <source>
        <dbReference type="EMBL" id="ABO60570.1"/>
    </source>
</evidence>
<protein>
    <recommendedName>
        <fullName evidence="3">Terminase</fullName>
    </recommendedName>
</protein>
<dbReference type="AlphaFoldDB" id="A4JWB7"/>
<keyword evidence="1" id="KW-0614">Plasmid</keyword>
<evidence type="ECO:0000313" key="2">
    <source>
        <dbReference type="Proteomes" id="UP000002287"/>
    </source>
</evidence>
<dbReference type="Proteomes" id="UP000002287">
    <property type="component" value="Plasmid pBVIE05"/>
</dbReference>
<dbReference type="Gene3D" id="3.30.420.240">
    <property type="match status" value="1"/>
</dbReference>
<geneLocation type="plasmid" evidence="1 2">
    <name>pBVIE05</name>
</geneLocation>
<dbReference type="Gene3D" id="3.40.50.300">
    <property type="entry name" value="P-loop containing nucleotide triphosphate hydrolases"/>
    <property type="match status" value="1"/>
</dbReference>
<dbReference type="HOGENOM" id="CLU_027398_2_0_4"/>
<sequence>MASRRTLLQDPRYLSFVERYADDCTRFAIEVCGLKAPTHHQIQMFDSVSKQGSRTSVSSGHGTGKTSGFAIIALWHLLCYYLSNTILTAPKISTVSDGVWKEFADLSTKISNGPQSWIWEYFVIESERVYVRGYKLNWFVIAKSAPRGSPENLAGAHRDWLLWLADEASGIPDDNFGVITGSLTDERNRMCLASQPTRSSGFFYETHHALSRAEGGPWNNLVFNSEFSPIVSAKFIAEKKLQYTEEEYQIKVQGRFPENSSKYLVGPQAIEACVGRTVIKPDEHWGWLLPVDVGGGGWRDETVMPALHVIGRGEYGMDARRAQLISVPLHSNTQDPAQLHGVIVHAARERSNATAMIDAGGMGLIVCKQLDLDGFSQYRKVNWGNPNFAKEYKDRYVNQRAQACCGFARAITEGRFGINPDVPKSFVKKLVKQGSRIPYFWDEKARRQIMKKEDMREKENLPSPDVFDALSFAFLEDAHYSLAEETVVDAGDQKEIARQALLASMGLTA</sequence>
<dbReference type="InterPro" id="IPR027417">
    <property type="entry name" value="P-loop_NTPase"/>
</dbReference>
<reference evidence="1 2" key="1">
    <citation type="submission" date="2007-03" db="EMBL/GenBank/DDBJ databases">
        <title>Complete sequence of plasmid pBVIE05 of Burkholderia vietnamiensis G4.</title>
        <authorList>
            <consortium name="US DOE Joint Genome Institute"/>
            <person name="Copeland A."/>
            <person name="Lucas S."/>
            <person name="Lapidus A."/>
            <person name="Barry K."/>
            <person name="Detter J.C."/>
            <person name="Glavina del Rio T."/>
            <person name="Hammon N."/>
            <person name="Israni S."/>
            <person name="Dalin E."/>
            <person name="Tice H."/>
            <person name="Pitluck S."/>
            <person name="Chain P."/>
            <person name="Malfatti S."/>
            <person name="Shin M."/>
            <person name="Vergez L."/>
            <person name="Schmutz J."/>
            <person name="Larimer F."/>
            <person name="Land M."/>
            <person name="Hauser L."/>
            <person name="Kyrpides N."/>
            <person name="Tiedje J."/>
            <person name="Richardson P."/>
        </authorList>
    </citation>
    <scope>NUCLEOTIDE SEQUENCE [LARGE SCALE GENOMIC DNA]</scope>
    <source>
        <strain evidence="2">G4 / LMG 22486</strain>
        <plasmid evidence="1 2">pBVIE05</plasmid>
    </source>
</reference>